<feature type="chain" id="PRO_5003376078" description="EXS domain-containing protein" evidence="1">
    <location>
        <begin position="20"/>
        <end position="69"/>
    </location>
</feature>
<dbReference type="RefSeq" id="XP_007313340.1">
    <property type="nucleotide sequence ID" value="XM_007313278.1"/>
</dbReference>
<dbReference type="AlphaFoldDB" id="F8NGL6"/>
<evidence type="ECO:0000313" key="2">
    <source>
        <dbReference type="EMBL" id="EGO29098.1"/>
    </source>
</evidence>
<gene>
    <name evidence="2" type="ORF">SERLADRAFT_377477</name>
</gene>
<dbReference type="HOGENOM" id="CLU_2782985_0_0_1"/>
<dbReference type="GeneID" id="18810720"/>
<dbReference type="Proteomes" id="UP000008064">
    <property type="component" value="Unassembled WGS sequence"/>
</dbReference>
<keyword evidence="1" id="KW-0732">Signal</keyword>
<dbReference type="KEGG" id="sla:SERLADRAFT_377477"/>
<protein>
    <recommendedName>
        <fullName evidence="3">EXS domain-containing protein</fullName>
    </recommendedName>
</protein>
<dbReference type="EMBL" id="GL945429">
    <property type="protein sequence ID" value="EGO29098.1"/>
    <property type="molecule type" value="Genomic_DNA"/>
</dbReference>
<feature type="non-terminal residue" evidence="2">
    <location>
        <position position="1"/>
    </location>
</feature>
<evidence type="ECO:0000256" key="1">
    <source>
        <dbReference type="SAM" id="SignalP"/>
    </source>
</evidence>
<reference evidence="2" key="1">
    <citation type="submission" date="2011-04" db="EMBL/GenBank/DDBJ databases">
        <title>Evolution of plant cell wall degrading machinery underlies the functional diversity of forest fungi.</title>
        <authorList>
            <consortium name="US DOE Joint Genome Institute (JGI-PGF)"/>
            <person name="Eastwood D.C."/>
            <person name="Floudas D."/>
            <person name="Binder M."/>
            <person name="Majcherczyk A."/>
            <person name="Schneider P."/>
            <person name="Aerts A."/>
            <person name="Asiegbu F.O."/>
            <person name="Baker S.E."/>
            <person name="Barry K."/>
            <person name="Bendiksby M."/>
            <person name="Blumentritt M."/>
            <person name="Coutinho P.M."/>
            <person name="Cullen D."/>
            <person name="Cullen D."/>
            <person name="Gathman A."/>
            <person name="Goodell B."/>
            <person name="Henrissat B."/>
            <person name="Ihrmark K."/>
            <person name="Kauserud H."/>
            <person name="Kohler A."/>
            <person name="LaButti K."/>
            <person name="Lapidus A."/>
            <person name="Lavin J.L."/>
            <person name="Lee Y.-H."/>
            <person name="Lindquist E."/>
            <person name="Lilly W."/>
            <person name="Lucas S."/>
            <person name="Morin E."/>
            <person name="Murat C."/>
            <person name="Oguiza J.A."/>
            <person name="Park J."/>
            <person name="Pisabarro A.G."/>
            <person name="Riley R."/>
            <person name="Rosling A."/>
            <person name="Salamov A."/>
            <person name="Schmidt O."/>
            <person name="Schmutz J."/>
            <person name="Skrede I."/>
            <person name="Stenlid J."/>
            <person name="Wiebenga A."/>
            <person name="Xie X."/>
            <person name="Kues U."/>
            <person name="Hibbett D.S."/>
            <person name="Hoffmeister D."/>
            <person name="Hogberg N."/>
            <person name="Martin F."/>
            <person name="Grigoriev I.V."/>
            <person name="Watkinson S.C."/>
        </authorList>
    </citation>
    <scope>NUCLEOTIDE SEQUENCE</scope>
    <source>
        <strain evidence="2">S7.9</strain>
    </source>
</reference>
<proteinExistence type="predicted"/>
<evidence type="ECO:0008006" key="3">
    <source>
        <dbReference type="Google" id="ProtNLM"/>
    </source>
</evidence>
<feature type="signal peptide" evidence="1">
    <location>
        <begin position="1"/>
        <end position="19"/>
    </location>
</feature>
<name>F8NGL6_SERL9</name>
<sequence>HGGFILFLIFLCLQRLLFRRDYFRTTGLNFLVRNVALTFRKDDFFRVWGIVMLFGNNNNRWLFFDGHLL</sequence>
<organism>
    <name type="scientific">Serpula lacrymans var. lacrymans (strain S7.9)</name>
    <name type="common">Dry rot fungus</name>
    <dbReference type="NCBI Taxonomy" id="578457"/>
    <lineage>
        <taxon>Eukaryota</taxon>
        <taxon>Fungi</taxon>
        <taxon>Dikarya</taxon>
        <taxon>Basidiomycota</taxon>
        <taxon>Agaricomycotina</taxon>
        <taxon>Agaricomycetes</taxon>
        <taxon>Agaricomycetidae</taxon>
        <taxon>Boletales</taxon>
        <taxon>Coniophorineae</taxon>
        <taxon>Serpulaceae</taxon>
        <taxon>Serpula</taxon>
    </lineage>
</organism>
<accession>F8NGL6</accession>